<organism evidence="3">
    <name type="scientific">Tanacetum cinerariifolium</name>
    <name type="common">Dalmatian daisy</name>
    <name type="synonym">Chrysanthemum cinerariifolium</name>
    <dbReference type="NCBI Taxonomy" id="118510"/>
    <lineage>
        <taxon>Eukaryota</taxon>
        <taxon>Viridiplantae</taxon>
        <taxon>Streptophyta</taxon>
        <taxon>Embryophyta</taxon>
        <taxon>Tracheophyta</taxon>
        <taxon>Spermatophyta</taxon>
        <taxon>Magnoliopsida</taxon>
        <taxon>eudicotyledons</taxon>
        <taxon>Gunneridae</taxon>
        <taxon>Pentapetalae</taxon>
        <taxon>asterids</taxon>
        <taxon>campanulids</taxon>
        <taxon>Asterales</taxon>
        <taxon>Asteraceae</taxon>
        <taxon>Asteroideae</taxon>
        <taxon>Anthemideae</taxon>
        <taxon>Anthemidinae</taxon>
        <taxon>Tanacetum</taxon>
    </lineage>
</organism>
<feature type="region of interest" description="Disordered" evidence="1">
    <location>
        <begin position="673"/>
        <end position="694"/>
    </location>
</feature>
<evidence type="ECO:0000313" key="3">
    <source>
        <dbReference type="EMBL" id="GEU52283.1"/>
    </source>
</evidence>
<dbReference type="AlphaFoldDB" id="A0A6L2KRV8"/>
<dbReference type="Pfam" id="PF07727">
    <property type="entry name" value="RVT_2"/>
    <property type="match status" value="1"/>
</dbReference>
<feature type="compositionally biased region" description="Basic and acidic residues" evidence="1">
    <location>
        <begin position="425"/>
        <end position="441"/>
    </location>
</feature>
<protein>
    <submittedName>
        <fullName evidence="3">Putative ribonuclease H-like domain-containing protein</fullName>
    </submittedName>
</protein>
<feature type="region of interest" description="Disordered" evidence="1">
    <location>
        <begin position="418"/>
        <end position="451"/>
    </location>
</feature>
<gene>
    <name evidence="3" type="ORF">Tci_024261</name>
</gene>
<evidence type="ECO:0000259" key="2">
    <source>
        <dbReference type="Pfam" id="PF07727"/>
    </source>
</evidence>
<comment type="caution">
    <text evidence="3">The sequence shown here is derived from an EMBL/GenBank/DDBJ whole genome shotgun (WGS) entry which is preliminary data.</text>
</comment>
<accession>A0A6L2KRV8</accession>
<name>A0A6L2KRV8_TANCI</name>
<reference evidence="3" key="1">
    <citation type="journal article" date="2019" name="Sci. Rep.">
        <title>Draft genome of Tanacetum cinerariifolium, the natural source of mosquito coil.</title>
        <authorList>
            <person name="Yamashiro T."/>
            <person name="Shiraishi A."/>
            <person name="Satake H."/>
            <person name="Nakayama K."/>
        </authorList>
    </citation>
    <scope>NUCLEOTIDE SEQUENCE</scope>
</reference>
<feature type="domain" description="Reverse transcriptase Ty1/copia-type" evidence="2">
    <location>
        <begin position="535"/>
        <end position="600"/>
    </location>
</feature>
<feature type="compositionally biased region" description="Pro residues" evidence="1">
    <location>
        <begin position="681"/>
        <end position="694"/>
    </location>
</feature>
<dbReference type="EMBL" id="BKCJ010002991">
    <property type="protein sequence ID" value="GEU52283.1"/>
    <property type="molecule type" value="Genomic_DNA"/>
</dbReference>
<dbReference type="InterPro" id="IPR013103">
    <property type="entry name" value="RVT_2"/>
</dbReference>
<sequence length="694" mass="76272">MVEPETVKVEQYIRERVKVDAYIQGLTDNINGEATSSKPVLTKFKLVSIIAARLVTAAVTKPYVTRTRQAKTVVTKPHSLPRRHINRSLSPKASTFPPKVTAAKASMVNVVQGNWLWKPKCLILDYVSYNSSASITLKRFYYNDALGRSKPSAPIIEDWVFDSENDSEAEISQNAASFVYPTSQVKTPRPSVKHVETSILAANPKLKGLKGTRTHTRTHPLFELAPDFNKYLILDVQFKAKKVQIRKRQIYKAGTVGLVISCSFQCTNESVSATASVSNVSAKIHVSALPNVETLSNAHIDANDLEEIDLKWQIAMFTVRARRFLQRTGRNLGANGPTSIGFDMSKWSAIIAIGKDTLLESVVSQCDGVGSYDWSFQAEEEPTNYALMTFTSSSSDNEVPFKRGYHVVAPPYTGTFMPPKPDLCQTKKHDDRTKREAKGKSPVESSTGYRNLSGEFEDFSNDSINEVNAAGFLVPAVGQISPNNTNTFSVVGPSNAIVSPTHGKSSYVDTSKLPDDLNMPELEDITYYDNEEDEKGIDYEEVLAPVTRIEAIRLFLAYASFTGFMVCQMDVKSAFLYGTIEEEVYVCQPIAFEDPDYPDKQKQDGICISQDKYIVEILRKFGLTDGKSACTPIDTEKPLLKDPDGATEVNVDDVSATGIANEGAASVAVNDVPAAVDEPSIPSPTPPTQPPPPS</sequence>
<evidence type="ECO:0000256" key="1">
    <source>
        <dbReference type="SAM" id="MobiDB-lite"/>
    </source>
</evidence>
<proteinExistence type="predicted"/>